<comment type="caution">
    <text evidence="11">The sequence shown here is derived from an EMBL/GenBank/DDBJ whole genome shotgun (WGS) entry which is preliminary data.</text>
</comment>
<comment type="similarity">
    <text evidence="5">In the N-terminal section; belongs to the long-chain O-acyltransferase family.</text>
</comment>
<keyword evidence="4" id="KW-0012">Acyltransferase</keyword>
<evidence type="ECO:0000256" key="6">
    <source>
        <dbReference type="ARBA" id="ARBA00047604"/>
    </source>
</evidence>
<protein>
    <recommendedName>
        <fullName evidence="13">Diacylglycerol O-acyltransferase</fullName>
    </recommendedName>
</protein>
<evidence type="ECO:0000256" key="8">
    <source>
        <dbReference type="SAM" id="Phobius"/>
    </source>
</evidence>
<keyword evidence="8" id="KW-1133">Transmembrane helix</keyword>
<evidence type="ECO:0000256" key="5">
    <source>
        <dbReference type="ARBA" id="ARBA00024360"/>
    </source>
</evidence>
<keyword evidence="8" id="KW-0812">Transmembrane</keyword>
<evidence type="ECO:0000313" key="11">
    <source>
        <dbReference type="EMBL" id="KAF4658854.1"/>
    </source>
</evidence>
<dbReference type="PANTHER" id="PTHR31650">
    <property type="entry name" value="O-ACYLTRANSFERASE (WSD1-LIKE) FAMILY PROTEIN"/>
    <property type="match status" value="1"/>
</dbReference>
<name>A0A7J6LHU9_PEROL</name>
<dbReference type="InterPro" id="IPR004255">
    <property type="entry name" value="O-acyltransferase_WSD1_N"/>
</dbReference>
<accession>A0A7J6LHU9</accession>
<comment type="catalytic activity">
    <reaction evidence="6">
        <text>a long chain fatty alcohol + a fatty acyl-CoA = a long-chain alcohol wax ester + CoA</text>
        <dbReference type="Rhea" id="RHEA:38443"/>
        <dbReference type="ChEBI" id="CHEBI:17135"/>
        <dbReference type="ChEBI" id="CHEBI:57287"/>
        <dbReference type="ChEBI" id="CHEBI:77636"/>
        <dbReference type="ChEBI" id="CHEBI:235323"/>
        <dbReference type="EC" id="2.3.1.75"/>
    </reaction>
</comment>
<evidence type="ECO:0000313" key="12">
    <source>
        <dbReference type="Proteomes" id="UP000570595"/>
    </source>
</evidence>
<evidence type="ECO:0000256" key="4">
    <source>
        <dbReference type="ARBA" id="ARBA00023315"/>
    </source>
</evidence>
<comment type="pathway">
    <text evidence="1">Glycerolipid metabolism; triacylglycerol biosynthesis.</text>
</comment>
<proteinExistence type="inferred from homology"/>
<dbReference type="InterPro" id="IPR009721">
    <property type="entry name" value="O-acyltransferase_WSD1_C"/>
</dbReference>
<keyword evidence="3" id="KW-0808">Transferase</keyword>
<dbReference type="Proteomes" id="UP000570595">
    <property type="component" value="Unassembled WGS sequence"/>
</dbReference>
<dbReference type="GO" id="GO:0004144">
    <property type="term" value="F:diacylglycerol O-acyltransferase activity"/>
    <property type="evidence" value="ECO:0007669"/>
    <property type="project" value="UniProtKB-EC"/>
</dbReference>
<keyword evidence="8" id="KW-0472">Membrane</keyword>
<dbReference type="GO" id="GO:0019432">
    <property type="term" value="P:triglyceride biosynthetic process"/>
    <property type="evidence" value="ECO:0007669"/>
    <property type="project" value="UniProtKB-UniPathway"/>
</dbReference>
<reference evidence="11 12" key="1">
    <citation type="submission" date="2020-04" db="EMBL/GenBank/DDBJ databases">
        <title>Perkinsus olseni comparative genomics.</title>
        <authorList>
            <person name="Bogema D.R."/>
        </authorList>
    </citation>
    <scope>NUCLEOTIDE SEQUENCE [LARGE SCALE GENOMIC DNA]</scope>
    <source>
        <strain evidence="11">ATCC PRA-179</strain>
    </source>
</reference>
<evidence type="ECO:0000259" key="9">
    <source>
        <dbReference type="Pfam" id="PF03007"/>
    </source>
</evidence>
<evidence type="ECO:0000256" key="1">
    <source>
        <dbReference type="ARBA" id="ARBA00004771"/>
    </source>
</evidence>
<gene>
    <name evidence="11" type="ORF">FOZ61_005219</name>
</gene>
<dbReference type="Pfam" id="PF06974">
    <property type="entry name" value="WS_DGAT_C"/>
    <property type="match status" value="1"/>
</dbReference>
<evidence type="ECO:0008006" key="13">
    <source>
        <dbReference type="Google" id="ProtNLM"/>
    </source>
</evidence>
<dbReference type="GO" id="GO:0005886">
    <property type="term" value="C:plasma membrane"/>
    <property type="evidence" value="ECO:0007669"/>
    <property type="project" value="TreeGrafter"/>
</dbReference>
<dbReference type="Pfam" id="PF03007">
    <property type="entry name" value="WS_DGAT_cat"/>
    <property type="match status" value="1"/>
</dbReference>
<dbReference type="EMBL" id="JABAHT010000292">
    <property type="protein sequence ID" value="KAF4658854.1"/>
    <property type="molecule type" value="Genomic_DNA"/>
</dbReference>
<evidence type="ECO:0000256" key="2">
    <source>
        <dbReference type="ARBA" id="ARBA00005189"/>
    </source>
</evidence>
<evidence type="ECO:0000259" key="10">
    <source>
        <dbReference type="Pfam" id="PF06974"/>
    </source>
</evidence>
<feature type="transmembrane region" description="Helical" evidence="8">
    <location>
        <begin position="229"/>
        <end position="254"/>
    </location>
</feature>
<evidence type="ECO:0000256" key="7">
    <source>
        <dbReference type="ARBA" id="ARBA00048109"/>
    </source>
</evidence>
<dbReference type="UniPathway" id="UPA00282"/>
<dbReference type="AlphaFoldDB" id="A0A7J6LHU9"/>
<dbReference type="PANTHER" id="PTHR31650:SF1">
    <property type="entry name" value="WAX ESTER SYNTHASE_DIACYLGLYCEROL ACYLTRANSFERASE 4-RELATED"/>
    <property type="match status" value="1"/>
</dbReference>
<comment type="catalytic activity">
    <reaction evidence="7">
        <text>an acyl-CoA + a 1,2-diacyl-sn-glycerol = a triacyl-sn-glycerol + CoA</text>
        <dbReference type="Rhea" id="RHEA:10868"/>
        <dbReference type="ChEBI" id="CHEBI:17815"/>
        <dbReference type="ChEBI" id="CHEBI:57287"/>
        <dbReference type="ChEBI" id="CHEBI:58342"/>
        <dbReference type="ChEBI" id="CHEBI:64615"/>
        <dbReference type="EC" id="2.3.1.20"/>
    </reaction>
</comment>
<comment type="pathway">
    <text evidence="2">Lipid metabolism.</text>
</comment>
<sequence>MVFFLCAGAFFALLCATVFTVSWTSLGVLLIAAGYIYLHNTKKTSDHAAPDGHLRMTWLEEHMLKNDTFPPSLHSSPTCMVINSAMYFKDGLPEKRRVEKLLQDKLLYFYRFSAIPDFENKSWRSVKVNIEDHVIMHAACPDSKALEEEINDVQSLVISHALDLTKPAWEVHMLPVTDGDDCIIFRSHHSIGDGLSLITAYESMATNADGSPAKIVPAKKPSSSPRNSFIVAILMAIEYVRSFIVLLWACYMPLESSFSFNTSREHRAGDMRWSGSRRAVLFKPFSLEYVRAITKRTPKKTTINDVLLSATVGAIKAYSGDTVDSNTVMRMLLPFGFEAKLDDMPANDRLTNGFSFCSSDLSKSIRSNDPESRLMITSKAMNRVKHSLEAQVSFWMMNQLFARAPIGFYQKTARKVFANHTAIFSNVKGPTTSLYFAGKEVTGSQAMFCNAIPQVTLVSYNGKIYYNITLDPKVVKDWDKLEGLFRQELVAMGEAVGVDSSLTLSRSFNTEDVRKVVNEARQLCPDVTRPTCRMSKRTELEMNRVYPSEYAIASLQQHKARNVFNECPAGHYLLPVSETDAGRGFFRQSLYVDPEDGCRLWELEPVSLWEAVRTSLFHNPYELYKMTSLNPDCSSAEIEVDTNAMLDSGAIEVSNQSRLGSFNYMDPWITPERHFLYDVLPCAVYAISKQPETVPRQICSSSLSQQPQFMIDKILSN</sequence>
<dbReference type="OrthoDB" id="619536at2759"/>
<feature type="domain" description="O-acyltransferase WSD1 C-terminal" evidence="10">
    <location>
        <begin position="352"/>
        <end position="492"/>
    </location>
</feature>
<dbReference type="InterPro" id="IPR045034">
    <property type="entry name" value="O-acyltransferase_WSD1-like"/>
</dbReference>
<organism evidence="11 12">
    <name type="scientific">Perkinsus olseni</name>
    <name type="common">Perkinsus atlanticus</name>
    <dbReference type="NCBI Taxonomy" id="32597"/>
    <lineage>
        <taxon>Eukaryota</taxon>
        <taxon>Sar</taxon>
        <taxon>Alveolata</taxon>
        <taxon>Perkinsozoa</taxon>
        <taxon>Perkinsea</taxon>
        <taxon>Perkinsida</taxon>
        <taxon>Perkinsidae</taxon>
        <taxon>Perkinsus</taxon>
    </lineage>
</organism>
<feature type="domain" description="O-acyltransferase WSD1-like N-terminal" evidence="9">
    <location>
        <begin position="117"/>
        <end position="306"/>
    </location>
</feature>
<dbReference type="GO" id="GO:0047196">
    <property type="term" value="F:long-chain-alcohol O-fatty-acyltransferase activity"/>
    <property type="evidence" value="ECO:0007669"/>
    <property type="project" value="UniProtKB-EC"/>
</dbReference>
<evidence type="ECO:0000256" key="3">
    <source>
        <dbReference type="ARBA" id="ARBA00022679"/>
    </source>
</evidence>